<feature type="compositionally biased region" description="Polar residues" evidence="11">
    <location>
        <begin position="498"/>
        <end position="507"/>
    </location>
</feature>
<evidence type="ECO:0000256" key="5">
    <source>
        <dbReference type="ARBA" id="ARBA00022801"/>
    </source>
</evidence>
<keyword evidence="5" id="KW-0378">Hydrolase</keyword>
<feature type="compositionally biased region" description="Low complexity" evidence="11">
    <location>
        <begin position="124"/>
        <end position="133"/>
    </location>
</feature>
<dbReference type="Pfam" id="PF06087">
    <property type="entry name" value="Tyr-DNA_phospho"/>
    <property type="match status" value="1"/>
</dbReference>
<protein>
    <recommendedName>
        <fullName evidence="14">Phospholipase D/nuclease</fullName>
    </recommendedName>
</protein>
<evidence type="ECO:0000256" key="1">
    <source>
        <dbReference type="ARBA" id="ARBA00004123"/>
    </source>
</evidence>
<dbReference type="GO" id="GO:0004527">
    <property type="term" value="F:exonuclease activity"/>
    <property type="evidence" value="ECO:0007669"/>
    <property type="project" value="UniProtKB-KW"/>
</dbReference>
<keyword evidence="3" id="KW-0540">Nuclease</keyword>
<evidence type="ECO:0000256" key="2">
    <source>
        <dbReference type="ARBA" id="ARBA00010205"/>
    </source>
</evidence>
<evidence type="ECO:0000256" key="9">
    <source>
        <dbReference type="PIRSR" id="PIRSR610347-1"/>
    </source>
</evidence>
<proteinExistence type="inferred from homology"/>
<feature type="region of interest" description="Disordered" evidence="11">
    <location>
        <begin position="87"/>
        <end position="133"/>
    </location>
</feature>
<feature type="region of interest" description="Disordered" evidence="11">
    <location>
        <begin position="497"/>
        <end position="517"/>
    </location>
</feature>
<evidence type="ECO:0008006" key="14">
    <source>
        <dbReference type="Google" id="ProtNLM"/>
    </source>
</evidence>
<feature type="active site" description="Nucleophile" evidence="9">
    <location>
        <position position="240"/>
    </location>
</feature>
<organism evidence="12 13">
    <name type="scientific">Moniliophthora roreri</name>
    <name type="common">Frosty pod rot fungus</name>
    <name type="synonym">Monilia roreri</name>
    <dbReference type="NCBI Taxonomy" id="221103"/>
    <lineage>
        <taxon>Eukaryota</taxon>
        <taxon>Fungi</taxon>
        <taxon>Dikarya</taxon>
        <taxon>Basidiomycota</taxon>
        <taxon>Agaricomycotina</taxon>
        <taxon>Agaricomycetes</taxon>
        <taxon>Agaricomycetidae</taxon>
        <taxon>Agaricales</taxon>
        <taxon>Marasmiineae</taxon>
        <taxon>Marasmiaceae</taxon>
        <taxon>Moniliophthora</taxon>
    </lineage>
</organism>
<dbReference type="SMART" id="SM00726">
    <property type="entry name" value="UIM"/>
    <property type="match status" value="1"/>
</dbReference>
<sequence>MDYEDDPELAAAIALSLQEAAKQAQSSKDSEQPLQGRMPQAAEASILANTSSSARESNPPTKSAFLSERVQMEKERLKRIRKAKGLLEEEEEKPRDLSDDEDEIQIIEPPKKRQRVSSSSNLRAPSNVISSNSSAASTASDELFWNGEFRPTATAGVEPRKDRKPTFRLTQVLGKKTDIAFAIISTFAEDLSWIYQFFERDTPVIFVTQPDSTGEATIKNILPNWIKTTAFLRGGYGCMHMKFMLLFYKTGRLRIVISTANLVAFDWRDIENAVWLQDLPPSSSPRTFDRKMTEPFQYMMKRVLDSVNVKPALATMLKQDHPNLPVKSTEEICTRWDWSKVRVHLVPSIAGKHEGWPNVVLTGHTRLMKAIRDLGLRTGTGSRSKSLQLECQGSSIGTYTTQWLNEFYYSARGESAQDWLDQPKKRREKLPFPSGLKILFPTKDTVKGAQHGEPGGGTNFCQRKQWEGKNFPRELFHDSKSRAGKTLMHTKTMLATFAENNGSNQTADGEDSETEDDSDIEIIETSIGWAYIGSHNFTPSAWGTLSGSSFNPVMNIRNYELGIVFPLKNQQDVECVAAWERPPESYRARGKEPWIQSESLYFQVAGII</sequence>
<reference evidence="12 13" key="1">
    <citation type="submission" date="2015-12" db="EMBL/GenBank/DDBJ databases">
        <title>Draft genome sequence of Moniliophthora roreri, the causal agent of frosty pod rot of cacao.</title>
        <authorList>
            <person name="Aime M.C."/>
            <person name="Diaz-Valderrama J.R."/>
            <person name="Kijpornyongpan T."/>
            <person name="Phillips-Mora W."/>
        </authorList>
    </citation>
    <scope>NUCLEOTIDE SEQUENCE [LARGE SCALE GENOMIC DNA]</scope>
    <source>
        <strain evidence="12 13">MCA 2952</strain>
    </source>
</reference>
<comment type="caution">
    <text evidence="12">The sequence shown here is derived from an EMBL/GenBank/DDBJ whole genome shotgun (WGS) entry which is preliminary data.</text>
</comment>
<evidence type="ECO:0000256" key="4">
    <source>
        <dbReference type="ARBA" id="ARBA00022763"/>
    </source>
</evidence>
<keyword evidence="8" id="KW-0539">Nucleus</keyword>
<feature type="region of interest" description="Disordered" evidence="11">
    <location>
        <begin position="19"/>
        <end position="70"/>
    </location>
</feature>
<evidence type="ECO:0000256" key="8">
    <source>
        <dbReference type="ARBA" id="ARBA00023242"/>
    </source>
</evidence>
<keyword evidence="6" id="KW-0269">Exonuclease</keyword>
<dbReference type="GO" id="GO:0003697">
    <property type="term" value="F:single-stranded DNA binding"/>
    <property type="evidence" value="ECO:0007669"/>
    <property type="project" value="TreeGrafter"/>
</dbReference>
<feature type="active site" description="Proton donor/acceptor" evidence="9">
    <location>
        <position position="489"/>
    </location>
</feature>
<dbReference type="GO" id="GO:0003690">
    <property type="term" value="F:double-stranded DNA binding"/>
    <property type="evidence" value="ECO:0007669"/>
    <property type="project" value="TreeGrafter"/>
</dbReference>
<dbReference type="GO" id="GO:0005634">
    <property type="term" value="C:nucleus"/>
    <property type="evidence" value="ECO:0007669"/>
    <property type="project" value="UniProtKB-SubCell"/>
</dbReference>
<dbReference type="GO" id="GO:0006281">
    <property type="term" value="P:DNA repair"/>
    <property type="evidence" value="ECO:0007669"/>
    <property type="project" value="UniProtKB-KW"/>
</dbReference>
<name>A0A0W0G5W5_MONRR</name>
<feature type="compositionally biased region" description="Polar residues" evidence="11">
    <location>
        <begin position="47"/>
        <end position="61"/>
    </location>
</feature>
<dbReference type="Proteomes" id="UP000054988">
    <property type="component" value="Unassembled WGS sequence"/>
</dbReference>
<dbReference type="PANTHER" id="PTHR12415">
    <property type="entry name" value="TYROSYL-DNA PHOSPHODIESTERASE 1"/>
    <property type="match status" value="1"/>
</dbReference>
<dbReference type="InterPro" id="IPR010347">
    <property type="entry name" value="Tdp1"/>
</dbReference>
<dbReference type="CDD" id="cd09122">
    <property type="entry name" value="PLDc_Tdp1_1"/>
    <property type="match status" value="1"/>
</dbReference>
<evidence type="ECO:0000256" key="7">
    <source>
        <dbReference type="ARBA" id="ARBA00023204"/>
    </source>
</evidence>
<dbReference type="PANTHER" id="PTHR12415:SF0">
    <property type="entry name" value="TYROSYL-DNA PHOSPHODIESTERASE 1"/>
    <property type="match status" value="1"/>
</dbReference>
<evidence type="ECO:0000256" key="3">
    <source>
        <dbReference type="ARBA" id="ARBA00022722"/>
    </source>
</evidence>
<comment type="subcellular location">
    <subcellularLocation>
        <location evidence="1">Nucleus</location>
    </subcellularLocation>
</comment>
<evidence type="ECO:0000313" key="13">
    <source>
        <dbReference type="Proteomes" id="UP000054988"/>
    </source>
</evidence>
<keyword evidence="4" id="KW-0227">DNA damage</keyword>
<evidence type="ECO:0000256" key="6">
    <source>
        <dbReference type="ARBA" id="ARBA00022839"/>
    </source>
</evidence>
<feature type="binding site" evidence="10">
    <location>
        <position position="491"/>
    </location>
    <ligand>
        <name>substrate</name>
    </ligand>
</feature>
<dbReference type="CDD" id="cd09123">
    <property type="entry name" value="PLDc_Tdp1_2"/>
    <property type="match status" value="1"/>
</dbReference>
<dbReference type="eggNOG" id="KOG2031">
    <property type="taxonomic scope" value="Eukaryota"/>
</dbReference>
<keyword evidence="7" id="KW-0234">DNA repair</keyword>
<evidence type="ECO:0000313" key="12">
    <source>
        <dbReference type="EMBL" id="KTB43797.1"/>
    </source>
</evidence>
<gene>
    <name evidence="12" type="ORF">WG66_3626</name>
</gene>
<evidence type="ECO:0000256" key="11">
    <source>
        <dbReference type="SAM" id="MobiDB-lite"/>
    </source>
</evidence>
<feature type="compositionally biased region" description="Acidic residues" evidence="11">
    <location>
        <begin position="508"/>
        <end position="517"/>
    </location>
</feature>
<comment type="similarity">
    <text evidence="2">Belongs to the tyrosyl-DNA phosphodiesterase family.</text>
</comment>
<feature type="binding site" evidence="10">
    <location>
        <position position="242"/>
    </location>
    <ligand>
        <name>substrate</name>
    </ligand>
</feature>
<dbReference type="GO" id="GO:0017005">
    <property type="term" value="F:3'-tyrosyl-DNA phosphodiesterase activity"/>
    <property type="evidence" value="ECO:0007669"/>
    <property type="project" value="TreeGrafter"/>
</dbReference>
<evidence type="ECO:0000256" key="10">
    <source>
        <dbReference type="PIRSR" id="PIRSR610347-2"/>
    </source>
</evidence>
<dbReference type="EMBL" id="LATX01001074">
    <property type="protein sequence ID" value="KTB43797.1"/>
    <property type="molecule type" value="Genomic_DNA"/>
</dbReference>
<dbReference type="PROSITE" id="PS50330">
    <property type="entry name" value="UIM"/>
    <property type="match status" value="1"/>
</dbReference>
<dbReference type="AlphaFoldDB" id="A0A0W0G5W5"/>
<dbReference type="Gene3D" id="3.30.870.10">
    <property type="entry name" value="Endonuclease Chain A"/>
    <property type="match status" value="2"/>
</dbReference>
<accession>A0A0W0G5W5</accession>
<dbReference type="SUPFAM" id="SSF56024">
    <property type="entry name" value="Phospholipase D/nuclease"/>
    <property type="match status" value="2"/>
</dbReference>
<dbReference type="InterPro" id="IPR003903">
    <property type="entry name" value="UIM_dom"/>
</dbReference>